<proteinExistence type="predicted"/>
<accession>A0A2K3NG10</accession>
<dbReference type="Proteomes" id="UP000236291">
    <property type="component" value="Unassembled WGS sequence"/>
</dbReference>
<protein>
    <submittedName>
        <fullName evidence="1">Uncharacterized protein</fullName>
    </submittedName>
</protein>
<gene>
    <name evidence="1" type="ORF">L195_g025270</name>
</gene>
<reference evidence="1 2" key="1">
    <citation type="journal article" date="2014" name="Am. J. Bot.">
        <title>Genome assembly and annotation for red clover (Trifolium pratense; Fabaceae).</title>
        <authorList>
            <person name="Istvanek J."/>
            <person name="Jaros M."/>
            <person name="Krenek A."/>
            <person name="Repkova J."/>
        </authorList>
    </citation>
    <scope>NUCLEOTIDE SEQUENCE [LARGE SCALE GENOMIC DNA]</scope>
    <source>
        <strain evidence="2">cv. Tatra</strain>
        <tissue evidence="1">Young leaves</tissue>
    </source>
</reference>
<dbReference type="AlphaFoldDB" id="A0A2K3NG10"/>
<sequence length="119" mass="13578">MASQRKSRQLLSKGLHVKKTLNKLTSKTPLEPGLSSTSTIKKNVQPEDYILWDETVSEPQASFMLKPLQLPPDYDFHDHNVCVAEQLGLHYGVPIPACYAKYFDDEAMVCYVLFYNELL</sequence>
<organism evidence="1 2">
    <name type="scientific">Trifolium pratense</name>
    <name type="common">Red clover</name>
    <dbReference type="NCBI Taxonomy" id="57577"/>
    <lineage>
        <taxon>Eukaryota</taxon>
        <taxon>Viridiplantae</taxon>
        <taxon>Streptophyta</taxon>
        <taxon>Embryophyta</taxon>
        <taxon>Tracheophyta</taxon>
        <taxon>Spermatophyta</taxon>
        <taxon>Magnoliopsida</taxon>
        <taxon>eudicotyledons</taxon>
        <taxon>Gunneridae</taxon>
        <taxon>Pentapetalae</taxon>
        <taxon>rosids</taxon>
        <taxon>fabids</taxon>
        <taxon>Fabales</taxon>
        <taxon>Fabaceae</taxon>
        <taxon>Papilionoideae</taxon>
        <taxon>50 kb inversion clade</taxon>
        <taxon>NPAAA clade</taxon>
        <taxon>Hologalegina</taxon>
        <taxon>IRL clade</taxon>
        <taxon>Trifolieae</taxon>
        <taxon>Trifolium</taxon>
    </lineage>
</organism>
<evidence type="ECO:0000313" key="2">
    <source>
        <dbReference type="Proteomes" id="UP000236291"/>
    </source>
</evidence>
<evidence type="ECO:0000313" key="1">
    <source>
        <dbReference type="EMBL" id="PNY01967.1"/>
    </source>
</evidence>
<dbReference type="EMBL" id="ASHM01020759">
    <property type="protein sequence ID" value="PNY01967.1"/>
    <property type="molecule type" value="Genomic_DNA"/>
</dbReference>
<name>A0A2K3NG10_TRIPR</name>
<reference evidence="1 2" key="2">
    <citation type="journal article" date="2017" name="Front. Plant Sci.">
        <title>Gene Classification and Mining of Molecular Markers Useful in Red Clover (Trifolium pratense) Breeding.</title>
        <authorList>
            <person name="Istvanek J."/>
            <person name="Dluhosova J."/>
            <person name="Dluhos P."/>
            <person name="Patkova L."/>
            <person name="Nedelnik J."/>
            <person name="Repkova J."/>
        </authorList>
    </citation>
    <scope>NUCLEOTIDE SEQUENCE [LARGE SCALE GENOMIC DNA]</scope>
    <source>
        <strain evidence="2">cv. Tatra</strain>
        <tissue evidence="1">Young leaves</tissue>
    </source>
</reference>
<comment type="caution">
    <text evidence="1">The sequence shown here is derived from an EMBL/GenBank/DDBJ whole genome shotgun (WGS) entry which is preliminary data.</text>
</comment>